<dbReference type="EMBL" id="BAABDD010000034">
    <property type="protein sequence ID" value="GAA3762205.1"/>
    <property type="molecule type" value="Genomic_DNA"/>
</dbReference>
<dbReference type="Gene3D" id="3.40.50.720">
    <property type="entry name" value="NAD(P)-binding Rossmann-like Domain"/>
    <property type="match status" value="1"/>
</dbReference>
<evidence type="ECO:0000259" key="4">
    <source>
        <dbReference type="SMART" id="SM00822"/>
    </source>
</evidence>
<comment type="similarity">
    <text evidence="1">Belongs to the short-chain dehydrogenases/reductases (SDR) family.</text>
</comment>
<evidence type="ECO:0000256" key="2">
    <source>
        <dbReference type="ARBA" id="ARBA00023002"/>
    </source>
</evidence>
<dbReference type="InterPro" id="IPR002347">
    <property type="entry name" value="SDR_fam"/>
</dbReference>
<dbReference type="NCBIfam" id="NF005559">
    <property type="entry name" value="PRK07231.1"/>
    <property type="match status" value="1"/>
</dbReference>
<sequence length="253" mass="25572">MNRRFTDMVALVTGSGSGIGRHVALALAREGAAVVVAGRRHDRVAETVAMIEKEGGDALAIATDVTDSASVAAMVARTVEHYGGLHVAVNNAGVLTATGPVGDVDPGEWETMLATNLTGMLLSLQHEIAHMRSNGGGTIVNIASNVGASTTVPGIGAYGATKAAVSALTRAAALDHIREGVRINAVSPGVSDTPMSLLPGETDADRAQRLREQSPIGRVGSLDEIAAGVLYLASAESGYAVGTDLLLDGGAAA</sequence>
<dbReference type="PANTHER" id="PTHR24321">
    <property type="entry name" value="DEHYDROGENASES, SHORT CHAIN"/>
    <property type="match status" value="1"/>
</dbReference>
<keyword evidence="3" id="KW-0520">NAD</keyword>
<dbReference type="CDD" id="cd05233">
    <property type="entry name" value="SDR_c"/>
    <property type="match status" value="1"/>
</dbReference>
<dbReference type="PRINTS" id="PR00081">
    <property type="entry name" value="GDHRDH"/>
</dbReference>
<dbReference type="SUPFAM" id="SSF51735">
    <property type="entry name" value="NAD(P)-binding Rossmann-fold domains"/>
    <property type="match status" value="1"/>
</dbReference>
<gene>
    <name evidence="5" type="ORF">GCM10022402_44770</name>
</gene>
<evidence type="ECO:0000256" key="3">
    <source>
        <dbReference type="ARBA" id="ARBA00023027"/>
    </source>
</evidence>
<keyword evidence="6" id="KW-1185">Reference proteome</keyword>
<keyword evidence="2" id="KW-0560">Oxidoreductase</keyword>
<accession>A0ABP7GH94</accession>
<dbReference type="Pfam" id="PF13561">
    <property type="entry name" value="adh_short_C2"/>
    <property type="match status" value="1"/>
</dbReference>
<dbReference type="InterPro" id="IPR020904">
    <property type="entry name" value="Sc_DH/Rdtase_CS"/>
</dbReference>
<evidence type="ECO:0000313" key="6">
    <source>
        <dbReference type="Proteomes" id="UP001500908"/>
    </source>
</evidence>
<evidence type="ECO:0000256" key="1">
    <source>
        <dbReference type="ARBA" id="ARBA00006484"/>
    </source>
</evidence>
<name>A0ABP7GH94_9ACTN</name>
<reference evidence="6" key="1">
    <citation type="journal article" date="2019" name="Int. J. Syst. Evol. Microbiol.">
        <title>The Global Catalogue of Microorganisms (GCM) 10K type strain sequencing project: providing services to taxonomists for standard genome sequencing and annotation.</title>
        <authorList>
            <consortium name="The Broad Institute Genomics Platform"/>
            <consortium name="The Broad Institute Genome Sequencing Center for Infectious Disease"/>
            <person name="Wu L."/>
            <person name="Ma J."/>
        </authorList>
    </citation>
    <scope>NUCLEOTIDE SEQUENCE [LARGE SCALE GENOMIC DNA]</scope>
    <source>
        <strain evidence="6">JCM 17137</strain>
    </source>
</reference>
<dbReference type="SMART" id="SM00822">
    <property type="entry name" value="PKS_KR"/>
    <property type="match status" value="1"/>
</dbReference>
<dbReference type="PANTHER" id="PTHR24321:SF8">
    <property type="entry name" value="ESTRADIOL 17-BETA-DEHYDROGENASE 8-RELATED"/>
    <property type="match status" value="1"/>
</dbReference>
<protein>
    <submittedName>
        <fullName evidence="5">Glucose 1-dehydrogenase</fullName>
    </submittedName>
</protein>
<feature type="domain" description="Ketoreductase" evidence="4">
    <location>
        <begin position="8"/>
        <end position="213"/>
    </location>
</feature>
<dbReference type="InterPro" id="IPR036291">
    <property type="entry name" value="NAD(P)-bd_dom_sf"/>
</dbReference>
<comment type="caution">
    <text evidence="5">The sequence shown here is derived from an EMBL/GenBank/DDBJ whole genome shotgun (WGS) entry which is preliminary data.</text>
</comment>
<organism evidence="5 6">
    <name type="scientific">Salinactinospora qingdaonensis</name>
    <dbReference type="NCBI Taxonomy" id="702744"/>
    <lineage>
        <taxon>Bacteria</taxon>
        <taxon>Bacillati</taxon>
        <taxon>Actinomycetota</taxon>
        <taxon>Actinomycetes</taxon>
        <taxon>Streptosporangiales</taxon>
        <taxon>Nocardiopsidaceae</taxon>
        <taxon>Salinactinospora</taxon>
    </lineage>
</organism>
<dbReference type="PRINTS" id="PR00080">
    <property type="entry name" value="SDRFAMILY"/>
</dbReference>
<dbReference type="PROSITE" id="PS00061">
    <property type="entry name" value="ADH_SHORT"/>
    <property type="match status" value="1"/>
</dbReference>
<dbReference type="RefSeq" id="WP_344976040.1">
    <property type="nucleotide sequence ID" value="NZ_BAABDD010000034.1"/>
</dbReference>
<proteinExistence type="inferred from homology"/>
<dbReference type="InterPro" id="IPR057326">
    <property type="entry name" value="KR_dom"/>
</dbReference>
<dbReference type="Proteomes" id="UP001500908">
    <property type="component" value="Unassembled WGS sequence"/>
</dbReference>
<evidence type="ECO:0000313" key="5">
    <source>
        <dbReference type="EMBL" id="GAA3762205.1"/>
    </source>
</evidence>